<evidence type="ECO:0000256" key="5">
    <source>
        <dbReference type="ARBA" id="ARBA00023125"/>
    </source>
</evidence>
<dbReference type="Gene3D" id="3.30.70.2460">
    <property type="entry name" value="Rad4, beta-hairpin domain BHD3"/>
    <property type="match status" value="1"/>
</dbReference>
<evidence type="ECO:0000313" key="13">
    <source>
        <dbReference type="Proteomes" id="UP000838878"/>
    </source>
</evidence>
<keyword evidence="6" id="KW-0234">DNA repair</keyword>
<evidence type="ECO:0000256" key="4">
    <source>
        <dbReference type="ARBA" id="ARBA00022763"/>
    </source>
</evidence>
<evidence type="ECO:0000256" key="1">
    <source>
        <dbReference type="ARBA" id="ARBA00004123"/>
    </source>
</evidence>
<dbReference type="Proteomes" id="UP000838878">
    <property type="component" value="Chromosome 2"/>
</dbReference>
<feature type="compositionally biased region" description="Basic and acidic residues" evidence="8">
    <location>
        <begin position="438"/>
        <end position="449"/>
    </location>
</feature>
<dbReference type="InterPro" id="IPR018026">
    <property type="entry name" value="DNA_repair_Rad4-like"/>
</dbReference>
<feature type="compositionally biased region" description="Basic and acidic residues" evidence="8">
    <location>
        <begin position="728"/>
        <end position="738"/>
    </location>
</feature>
<feature type="non-terminal residue" evidence="12">
    <location>
        <position position="1193"/>
    </location>
</feature>
<keyword evidence="5" id="KW-0238">DNA-binding</keyword>
<dbReference type="GO" id="GO:0071942">
    <property type="term" value="C:XPC complex"/>
    <property type="evidence" value="ECO:0007669"/>
    <property type="project" value="TreeGrafter"/>
</dbReference>
<keyword evidence="4" id="KW-0227">DNA damage</keyword>
<comment type="subcellular location">
    <subcellularLocation>
        <location evidence="1">Nucleus</location>
    </subcellularLocation>
</comment>
<evidence type="ECO:0000256" key="3">
    <source>
        <dbReference type="ARBA" id="ARBA00022553"/>
    </source>
</evidence>
<accession>A0A8J9UXW7</accession>
<keyword evidence="13" id="KW-1185">Reference proteome</keyword>
<reference evidence="12" key="1">
    <citation type="submission" date="2021-12" db="EMBL/GenBank/DDBJ databases">
        <authorList>
            <person name="Martin H S."/>
        </authorList>
    </citation>
    <scope>NUCLEOTIDE SEQUENCE</scope>
</reference>
<dbReference type="PANTHER" id="PTHR12135:SF0">
    <property type="entry name" value="DNA REPAIR PROTEIN COMPLEMENTING XP-C CELLS"/>
    <property type="match status" value="1"/>
</dbReference>
<dbReference type="InterPro" id="IPR018327">
    <property type="entry name" value="BHD_2"/>
</dbReference>
<gene>
    <name evidence="12" type="ORF">BINO364_LOCUS7773</name>
</gene>
<evidence type="ECO:0000313" key="12">
    <source>
        <dbReference type="EMBL" id="CAH0721712.1"/>
    </source>
</evidence>
<feature type="compositionally biased region" description="Polar residues" evidence="8">
    <location>
        <begin position="537"/>
        <end position="552"/>
    </location>
</feature>
<feature type="region of interest" description="Disordered" evidence="8">
    <location>
        <begin position="1"/>
        <end position="74"/>
    </location>
</feature>
<feature type="compositionally biased region" description="Basic and acidic residues" evidence="8">
    <location>
        <begin position="46"/>
        <end position="56"/>
    </location>
</feature>
<evidence type="ECO:0000259" key="11">
    <source>
        <dbReference type="SMART" id="SM01032"/>
    </source>
</evidence>
<feature type="region of interest" description="Disordered" evidence="8">
    <location>
        <begin position="1172"/>
        <end position="1193"/>
    </location>
</feature>
<dbReference type="Pfam" id="PF10405">
    <property type="entry name" value="BHD_3"/>
    <property type="match status" value="1"/>
</dbReference>
<sequence>MPNTRKKIIKTVYKDESSENEGHDFSDSGSEAVITDQESSDEEEEEYHHSSEDDFQTKQPKAKGNSSVGRGKKPKFAKSFINKISKQDIESKENIDLAPALFSIKDLTDADKLLPSVLNLSESDSSDDESSRVATKKEKKAMPSNIHSAEVNDFENEADTKFEYKDVWSENVPDNSEEIAKQTFLELERHKRQIEETRLSIQNYTMKNDNMNESDVKDLLALGEEEIKEKPFTKPKIRNIKGDSDSEMEDWEEVKDAKGIPQQGLQLIVGIPDGLHRKTKKLDVEMMMKRKMNRVKKEYQVYMHKVHVLCWLGHGNYVSQILNDQDILAAALSLVPSKECYPEDRVDMKYVEQVTTWYKDKVTLKQDKHENKFRPKAPPLKELLLQQIKSRTFSTKKYIVFVFVSMLRSLGLQCRVMFNFVTLPIRPPSSELCSLSTKPKDNKEDDKAKGNGKKLPSNKASKTSKVKKEKIPQLDGNYDSSCESDNIMQVDGNDDNSTVKTRRQKNLTANNAKKQLKNEPNAEDESVSPPKRARKNLATQEKVNVESSLTNQDDIKSTRAATKKNAQSSRKSLSLKNLQNQKEDEQKEIEKINKKTVSEIVSPRKTRSKTDKSTLDPPKSQSTVAKSGKPLKKTSDAPKIIVTSENNDNISSKYFEDDNAFAEKKQPGKKRSRTSEPKSSLNKDSEQIKKQRTRSAHNDAENKSKYFNDNKEQIKKIRSTNKSVDNTPDDKKRVSHKDLAKKKTKSKNDVTGDLVNIIKDRVKEAKEEAKKGIVKGKIKQESDEDSDYLPVESPKRKTESDEDFKPTKISPKPVSNVKKIDRRVLSTDNELPLNKIDVWCEVYAEELEEWIAVDVIKGKVHCANEIYSRATHPVNYVVGWDNNNYLKDLTRRYVPHWNTVTRKQRVDTIWWEKAIKPWLGPKTAKDREEDERLDRMQLEAPLPKSIAEYKNHPLYALKRHLLKFEALYPPGAAALGVVRGEAVYARACVHVCRSRDTWLKEAKVVRLGELPYKVVKARPKWDKLSNKLITDKPLEVFGPWQVQDYEPPVAENGVVPRNPYGNVELFKQCMLPKGTVHIKLPGLNRIARKLNIDCAPAMTGFEFNGGWSHPVYDGFVVCEEFEQIITEAWHEDQDEQERKEIEKTETRVYGNWRRIIRGLLIKERLKAKYGFEEPSTSQNKIKTKGPRLVVKKK</sequence>
<feature type="domain" description="Rad4 beta-hairpin" evidence="11">
    <location>
        <begin position="1055"/>
        <end position="1129"/>
    </location>
</feature>
<feature type="domain" description="Rad4 beta-hairpin" evidence="10">
    <location>
        <begin position="992"/>
        <end position="1048"/>
    </location>
</feature>
<dbReference type="InterPro" id="IPR018326">
    <property type="entry name" value="Rad4_beta-hairpin_dom1"/>
</dbReference>
<feature type="region of interest" description="Disordered" evidence="8">
    <location>
        <begin position="431"/>
        <end position="748"/>
    </location>
</feature>
<dbReference type="InterPro" id="IPR042488">
    <property type="entry name" value="Rad4_BHD3_sf"/>
</dbReference>
<dbReference type="FunFam" id="3.30.70.2460:FF:000001">
    <property type="entry name" value="DNA repair protein Rad4 family"/>
    <property type="match status" value="1"/>
</dbReference>
<dbReference type="SUPFAM" id="SSF54001">
    <property type="entry name" value="Cysteine proteinases"/>
    <property type="match status" value="1"/>
</dbReference>
<evidence type="ECO:0000256" key="8">
    <source>
        <dbReference type="SAM" id="MobiDB-lite"/>
    </source>
</evidence>
<dbReference type="InterPro" id="IPR018328">
    <property type="entry name" value="Rad4_beta-hairpin_dom3"/>
</dbReference>
<evidence type="ECO:0000256" key="2">
    <source>
        <dbReference type="ARBA" id="ARBA00009525"/>
    </source>
</evidence>
<evidence type="ECO:0008006" key="14">
    <source>
        <dbReference type="Google" id="ProtNLM"/>
    </source>
</evidence>
<dbReference type="GO" id="GO:0005737">
    <property type="term" value="C:cytoplasm"/>
    <property type="evidence" value="ECO:0007669"/>
    <property type="project" value="TreeGrafter"/>
</dbReference>
<feature type="domain" description="Rad4 beta-hairpin" evidence="9">
    <location>
        <begin position="938"/>
        <end position="990"/>
    </location>
</feature>
<feature type="compositionally biased region" description="Basic and acidic residues" evidence="8">
    <location>
        <begin position="12"/>
        <end position="26"/>
    </location>
</feature>
<dbReference type="GO" id="GO:0000111">
    <property type="term" value="C:nucleotide-excision repair factor 2 complex"/>
    <property type="evidence" value="ECO:0007669"/>
    <property type="project" value="TreeGrafter"/>
</dbReference>
<dbReference type="Pfam" id="PF10403">
    <property type="entry name" value="BHD_1"/>
    <property type="match status" value="1"/>
</dbReference>
<dbReference type="SMART" id="SM01031">
    <property type="entry name" value="BHD_2"/>
    <property type="match status" value="1"/>
</dbReference>
<dbReference type="GO" id="GO:0006298">
    <property type="term" value="P:mismatch repair"/>
    <property type="evidence" value="ECO:0007669"/>
    <property type="project" value="TreeGrafter"/>
</dbReference>
<dbReference type="Gene3D" id="3.90.260.10">
    <property type="entry name" value="Transglutaminase-like"/>
    <property type="match status" value="2"/>
</dbReference>
<dbReference type="EMBL" id="OV170222">
    <property type="protein sequence ID" value="CAH0721712.1"/>
    <property type="molecule type" value="Genomic_DNA"/>
</dbReference>
<dbReference type="Gene3D" id="2.20.20.110">
    <property type="entry name" value="Rad4, beta-hairpin domain BHD1"/>
    <property type="match status" value="1"/>
</dbReference>
<feature type="region of interest" description="Disordered" evidence="8">
    <location>
        <begin position="120"/>
        <end position="144"/>
    </location>
</feature>
<keyword evidence="7" id="KW-0539">Nucleus</keyword>
<feature type="compositionally biased region" description="Basic residues" evidence="8">
    <location>
        <begin position="1181"/>
        <end position="1193"/>
    </location>
</feature>
<feature type="compositionally biased region" description="Polar residues" evidence="8">
    <location>
        <begin position="478"/>
        <end position="487"/>
    </location>
</feature>
<feature type="compositionally biased region" description="Basic and acidic residues" evidence="8">
    <location>
        <begin position="696"/>
        <end position="715"/>
    </location>
</feature>
<dbReference type="InterPro" id="IPR018325">
    <property type="entry name" value="Rad4/PNGase_transGLS-fold"/>
</dbReference>
<name>A0A8J9UXW7_9NEOP</name>
<dbReference type="GO" id="GO:0003697">
    <property type="term" value="F:single-stranded DNA binding"/>
    <property type="evidence" value="ECO:0007669"/>
    <property type="project" value="TreeGrafter"/>
</dbReference>
<organism evidence="12 13">
    <name type="scientific">Brenthis ino</name>
    <name type="common">lesser marbled fritillary</name>
    <dbReference type="NCBI Taxonomy" id="405034"/>
    <lineage>
        <taxon>Eukaryota</taxon>
        <taxon>Metazoa</taxon>
        <taxon>Ecdysozoa</taxon>
        <taxon>Arthropoda</taxon>
        <taxon>Hexapoda</taxon>
        <taxon>Insecta</taxon>
        <taxon>Pterygota</taxon>
        <taxon>Neoptera</taxon>
        <taxon>Endopterygota</taxon>
        <taxon>Lepidoptera</taxon>
        <taxon>Glossata</taxon>
        <taxon>Ditrysia</taxon>
        <taxon>Papilionoidea</taxon>
        <taxon>Nymphalidae</taxon>
        <taxon>Heliconiinae</taxon>
        <taxon>Argynnini</taxon>
        <taxon>Brenthis</taxon>
    </lineage>
</organism>
<dbReference type="NCBIfam" id="TIGR00605">
    <property type="entry name" value="rad4"/>
    <property type="match status" value="1"/>
</dbReference>
<dbReference type="PANTHER" id="PTHR12135">
    <property type="entry name" value="DNA REPAIR PROTEIN XP-C / RAD4"/>
    <property type="match status" value="1"/>
</dbReference>
<dbReference type="GO" id="GO:0003684">
    <property type="term" value="F:damaged DNA binding"/>
    <property type="evidence" value="ECO:0007669"/>
    <property type="project" value="InterPro"/>
</dbReference>
<dbReference type="InterPro" id="IPR038765">
    <property type="entry name" value="Papain-like_cys_pep_sf"/>
</dbReference>
<dbReference type="AlphaFoldDB" id="A0A8J9UXW7"/>
<keyword evidence="3" id="KW-0597">Phosphoprotein</keyword>
<dbReference type="InterPro" id="IPR036985">
    <property type="entry name" value="Transglutaminase-like_sf"/>
</dbReference>
<feature type="compositionally biased region" description="Polar residues" evidence="8">
    <location>
        <begin position="643"/>
        <end position="652"/>
    </location>
</feature>
<dbReference type="Pfam" id="PF03835">
    <property type="entry name" value="Rad4"/>
    <property type="match status" value="1"/>
</dbReference>
<dbReference type="SMART" id="SM01032">
    <property type="entry name" value="BHD_3"/>
    <property type="match status" value="1"/>
</dbReference>
<feature type="compositionally biased region" description="Basic and acidic residues" evidence="8">
    <location>
        <begin position="793"/>
        <end position="806"/>
    </location>
</feature>
<dbReference type="GO" id="GO:0006289">
    <property type="term" value="P:nucleotide-excision repair"/>
    <property type="evidence" value="ECO:0007669"/>
    <property type="project" value="InterPro"/>
</dbReference>
<evidence type="ECO:0000259" key="10">
    <source>
        <dbReference type="SMART" id="SM01031"/>
    </source>
</evidence>
<evidence type="ECO:0000259" key="9">
    <source>
        <dbReference type="SMART" id="SM01030"/>
    </source>
</evidence>
<feature type="compositionally biased region" description="Basic and acidic residues" evidence="8">
    <location>
        <begin position="581"/>
        <end position="597"/>
    </location>
</feature>
<feature type="region of interest" description="Disordered" evidence="8">
    <location>
        <begin position="769"/>
        <end position="810"/>
    </location>
</feature>
<evidence type="ECO:0000256" key="7">
    <source>
        <dbReference type="ARBA" id="ARBA00023242"/>
    </source>
</evidence>
<evidence type="ECO:0000256" key="6">
    <source>
        <dbReference type="ARBA" id="ARBA00023204"/>
    </source>
</evidence>
<feature type="compositionally biased region" description="Polar residues" evidence="8">
    <location>
        <begin position="564"/>
        <end position="578"/>
    </location>
</feature>
<protein>
    <recommendedName>
        <fullName evidence="14">DNA repair protein complementing XP-C cells homolog</fullName>
    </recommendedName>
</protein>
<dbReference type="OrthoDB" id="300780at2759"/>
<feature type="compositionally biased region" description="Basic and acidic residues" evidence="8">
    <location>
        <begin position="673"/>
        <end position="689"/>
    </location>
</feature>
<dbReference type="FunFam" id="2.20.20.110:FF:000001">
    <property type="entry name" value="DNA repair protein complementing XP-C cells"/>
    <property type="match status" value="1"/>
</dbReference>
<dbReference type="SMART" id="SM01030">
    <property type="entry name" value="BHD_1"/>
    <property type="match status" value="1"/>
</dbReference>
<dbReference type="InterPro" id="IPR004583">
    <property type="entry name" value="DNA_repair_Rad4"/>
</dbReference>
<proteinExistence type="inferred from homology"/>
<comment type="similarity">
    <text evidence="2">Belongs to the XPC family.</text>
</comment>